<reference evidence="2" key="1">
    <citation type="journal article" date="2022" name="Nat. Commun.">
        <title>Chromosome evolution and the genetic basis of agronomically important traits in greater yam.</title>
        <authorList>
            <person name="Bredeson J.V."/>
            <person name="Lyons J.B."/>
            <person name="Oniyinde I.O."/>
            <person name="Okereke N.R."/>
            <person name="Kolade O."/>
            <person name="Nnabue I."/>
            <person name="Nwadili C.O."/>
            <person name="Hribova E."/>
            <person name="Parker M."/>
            <person name="Nwogha J."/>
            <person name="Shu S."/>
            <person name="Carlson J."/>
            <person name="Kariba R."/>
            <person name="Muthemba S."/>
            <person name="Knop K."/>
            <person name="Barton G.J."/>
            <person name="Sherwood A.V."/>
            <person name="Lopez-Montes A."/>
            <person name="Asiedu R."/>
            <person name="Jamnadass R."/>
            <person name="Muchugi A."/>
            <person name="Goodstein D."/>
            <person name="Egesi C.N."/>
            <person name="Featherston J."/>
            <person name="Asfaw A."/>
            <person name="Simpson G.G."/>
            <person name="Dolezel J."/>
            <person name="Hendre P.S."/>
            <person name="Van Deynze A."/>
            <person name="Kumar P.L."/>
            <person name="Obidiegwu J.E."/>
            <person name="Bhattacharjee R."/>
            <person name="Rokhsar D.S."/>
        </authorList>
    </citation>
    <scope>NUCLEOTIDE SEQUENCE [LARGE SCALE GENOMIC DNA]</scope>
    <source>
        <strain evidence="2">cv. TDa95/00328</strain>
    </source>
</reference>
<evidence type="ECO:0000313" key="1">
    <source>
        <dbReference type="EMBL" id="KAH7658496.1"/>
    </source>
</evidence>
<evidence type="ECO:0000313" key="2">
    <source>
        <dbReference type="Proteomes" id="UP000827976"/>
    </source>
</evidence>
<proteinExistence type="predicted"/>
<protein>
    <submittedName>
        <fullName evidence="1">Uncharacterized protein</fullName>
    </submittedName>
</protein>
<organism evidence="1 2">
    <name type="scientific">Dioscorea alata</name>
    <name type="common">Purple yam</name>
    <dbReference type="NCBI Taxonomy" id="55571"/>
    <lineage>
        <taxon>Eukaryota</taxon>
        <taxon>Viridiplantae</taxon>
        <taxon>Streptophyta</taxon>
        <taxon>Embryophyta</taxon>
        <taxon>Tracheophyta</taxon>
        <taxon>Spermatophyta</taxon>
        <taxon>Magnoliopsida</taxon>
        <taxon>Liliopsida</taxon>
        <taxon>Dioscoreales</taxon>
        <taxon>Dioscoreaceae</taxon>
        <taxon>Dioscorea</taxon>
    </lineage>
</organism>
<name>A0ACB7UDY8_DIOAL</name>
<keyword evidence="2" id="KW-1185">Reference proteome</keyword>
<gene>
    <name evidence="1" type="ORF">IHE45_17G091700</name>
</gene>
<sequence>MQGYLYSVFGPQCLKRNFQERLEPPLGDNVREMFLQLLQVTSQLKVLINSPHRHLLLC</sequence>
<dbReference type="EMBL" id="CM037027">
    <property type="protein sequence ID" value="KAH7658496.1"/>
    <property type="molecule type" value="Genomic_DNA"/>
</dbReference>
<accession>A0ACB7UDY8</accession>
<dbReference type="Proteomes" id="UP000827976">
    <property type="component" value="Chromosome 17"/>
</dbReference>
<comment type="caution">
    <text evidence="1">The sequence shown here is derived from an EMBL/GenBank/DDBJ whole genome shotgun (WGS) entry which is preliminary data.</text>
</comment>